<dbReference type="SUPFAM" id="SSF51338">
    <property type="entry name" value="Composite domain of metallo-dependent hydrolases"/>
    <property type="match status" value="2"/>
</dbReference>
<dbReference type="GO" id="GO:0016810">
    <property type="term" value="F:hydrolase activity, acting on carbon-nitrogen (but not peptide) bonds"/>
    <property type="evidence" value="ECO:0007669"/>
    <property type="project" value="InterPro"/>
</dbReference>
<evidence type="ECO:0000259" key="1">
    <source>
        <dbReference type="Pfam" id="PF01979"/>
    </source>
</evidence>
<organism evidence="2 3">
    <name type="scientific">Cadophora malorum</name>
    <dbReference type="NCBI Taxonomy" id="108018"/>
    <lineage>
        <taxon>Eukaryota</taxon>
        <taxon>Fungi</taxon>
        <taxon>Dikarya</taxon>
        <taxon>Ascomycota</taxon>
        <taxon>Pezizomycotina</taxon>
        <taxon>Leotiomycetes</taxon>
        <taxon>Helotiales</taxon>
        <taxon>Ploettnerulaceae</taxon>
        <taxon>Cadophora</taxon>
    </lineage>
</organism>
<dbReference type="InterPro" id="IPR051781">
    <property type="entry name" value="Metallo-dep_Hydrolase"/>
</dbReference>
<dbReference type="OrthoDB" id="5595695at2759"/>
<dbReference type="PANTHER" id="PTHR43135:SF3">
    <property type="entry name" value="ALPHA-D-RIBOSE 1-METHYLPHOSPHONATE 5-TRIPHOSPHATE DIPHOSPHATASE"/>
    <property type="match status" value="1"/>
</dbReference>
<sequence>MSTMAQPHSRLTIHTSTLFDPRQKKFISDVSITVDTVTGLITSIITRDDAAFPLPDPLPEDTIDLRGKFVMPGFVNAHTHVFSQNTTPIAYPDPNNSHLNSSTVSNVRFGAETMVSASWCGDTEISSSTSPTMGFLKREESSTERIIRATNHAKGALMSGYTTYRDLGSEGMKEADRDLRNAISKGLTPGPRLFVATRPLASGDTFGMHDGRSARDSTLPVGSEAVNGVEEIRYAVRKRVIAGADVISFYADYPRQAKTKRAPSKQQHPYTAGVLCLLKGLNPDFVTFSQEEMDMIVAEARLARRPVAATCESLEGAMAAIKAGVRSIEGGYGVMEGVLKAMAEKGVILVPNLARAEVLQPLRLPALLKQTKRAFDLGVRLACGGVTGSSHEYHVREMELMLECGIPLEDVLESCTVGGWECCGGDRCGSRFGWFEEGTQADIIAFKMDPREDIGALRKVDFVMKDAKVWMVNGIALGMN</sequence>
<dbReference type="InterPro" id="IPR032466">
    <property type="entry name" value="Metal_Hydrolase"/>
</dbReference>
<dbReference type="InterPro" id="IPR006680">
    <property type="entry name" value="Amidohydro-rel"/>
</dbReference>
<reference evidence="2" key="1">
    <citation type="submission" date="2021-02" db="EMBL/GenBank/DDBJ databases">
        <title>Genome sequence Cadophora malorum strain M34.</title>
        <authorList>
            <person name="Stefanovic E."/>
            <person name="Vu D."/>
            <person name="Scully C."/>
            <person name="Dijksterhuis J."/>
            <person name="Roader J."/>
            <person name="Houbraken J."/>
        </authorList>
    </citation>
    <scope>NUCLEOTIDE SEQUENCE</scope>
    <source>
        <strain evidence="2">M34</strain>
    </source>
</reference>
<dbReference type="Gene3D" id="3.20.20.140">
    <property type="entry name" value="Metal-dependent hydrolases"/>
    <property type="match status" value="1"/>
</dbReference>
<dbReference type="Pfam" id="PF01979">
    <property type="entry name" value="Amidohydro_1"/>
    <property type="match status" value="1"/>
</dbReference>
<evidence type="ECO:0000313" key="3">
    <source>
        <dbReference type="Proteomes" id="UP000664132"/>
    </source>
</evidence>
<dbReference type="PANTHER" id="PTHR43135">
    <property type="entry name" value="ALPHA-D-RIBOSE 1-METHYLPHOSPHONATE 5-TRIPHOSPHATE DIPHOSPHATASE"/>
    <property type="match status" value="1"/>
</dbReference>
<name>A0A8H7T5V5_9HELO</name>
<comment type="caution">
    <text evidence="2">The sequence shown here is derived from an EMBL/GenBank/DDBJ whole genome shotgun (WGS) entry which is preliminary data.</text>
</comment>
<evidence type="ECO:0000313" key="2">
    <source>
        <dbReference type="EMBL" id="KAG4413692.1"/>
    </source>
</evidence>
<dbReference type="SUPFAM" id="SSF51556">
    <property type="entry name" value="Metallo-dependent hydrolases"/>
    <property type="match status" value="1"/>
</dbReference>
<gene>
    <name evidence="2" type="ORF">IFR04_013161</name>
</gene>
<dbReference type="InterPro" id="IPR011059">
    <property type="entry name" value="Metal-dep_hydrolase_composite"/>
</dbReference>
<dbReference type="Proteomes" id="UP000664132">
    <property type="component" value="Unassembled WGS sequence"/>
</dbReference>
<accession>A0A8H7T5V5</accession>
<proteinExistence type="predicted"/>
<dbReference type="EMBL" id="JAFJYH010000300">
    <property type="protein sequence ID" value="KAG4413692.1"/>
    <property type="molecule type" value="Genomic_DNA"/>
</dbReference>
<dbReference type="AlphaFoldDB" id="A0A8H7T5V5"/>
<dbReference type="Gene3D" id="2.30.40.10">
    <property type="entry name" value="Urease, subunit C, domain 1"/>
    <property type="match status" value="2"/>
</dbReference>
<feature type="domain" description="Amidohydrolase-related" evidence="1">
    <location>
        <begin position="69"/>
        <end position="468"/>
    </location>
</feature>
<keyword evidence="3" id="KW-1185">Reference proteome</keyword>
<protein>
    <recommendedName>
        <fullName evidence="1">Amidohydrolase-related domain-containing protein</fullName>
    </recommendedName>
</protein>